<feature type="region of interest" description="Disordered" evidence="1">
    <location>
        <begin position="177"/>
        <end position="205"/>
    </location>
</feature>
<reference evidence="2 3" key="1">
    <citation type="journal article" date="2020" name="BMC Genomics">
        <title>Intraspecific diversification of the crop wild relative Brassica cretica Lam. using demographic model selection.</title>
        <authorList>
            <person name="Kioukis A."/>
            <person name="Michalopoulou V.A."/>
            <person name="Briers L."/>
            <person name="Pirintsos S."/>
            <person name="Studholme D.J."/>
            <person name="Pavlidis P."/>
            <person name="Sarris P.F."/>
        </authorList>
    </citation>
    <scope>NUCLEOTIDE SEQUENCE [LARGE SCALE GENOMIC DNA]</scope>
    <source>
        <strain evidence="3">cv. PFS-1207/04</strain>
    </source>
</reference>
<evidence type="ECO:0000313" key="2">
    <source>
        <dbReference type="EMBL" id="KAF3580317.1"/>
    </source>
</evidence>
<evidence type="ECO:0008006" key="4">
    <source>
        <dbReference type="Google" id="ProtNLM"/>
    </source>
</evidence>
<feature type="compositionally biased region" description="Low complexity" evidence="1">
    <location>
        <begin position="21"/>
        <end position="33"/>
    </location>
</feature>
<sequence length="262" mass="29285">MTSLLDNLSKLPESPDKKDQQPLSSQQPSSSRQITKINHYSDTSSSDYESESNDESPPKQFAIGEGSSTPKKKPDINEGRDVMRLPEEFSRILTSRILVGDLFLRFSRNSLERSSGTDARSPRSDRASAWTRSLASAWARSLRSYRAERTLGRYVATELWLELGRYVATELGSSSVATGVSDEGTTRPMGVKAAKARGKKPMGDAKDMSQFQTMWTIKQQDLAPKENISKMRLLDTLIAKQDPLADYEEALKKKLINELMSN</sequence>
<evidence type="ECO:0000256" key="1">
    <source>
        <dbReference type="SAM" id="MobiDB-lite"/>
    </source>
</evidence>
<organism evidence="2 3">
    <name type="scientific">Brassica cretica</name>
    <name type="common">Mustard</name>
    <dbReference type="NCBI Taxonomy" id="69181"/>
    <lineage>
        <taxon>Eukaryota</taxon>
        <taxon>Viridiplantae</taxon>
        <taxon>Streptophyta</taxon>
        <taxon>Embryophyta</taxon>
        <taxon>Tracheophyta</taxon>
        <taxon>Spermatophyta</taxon>
        <taxon>Magnoliopsida</taxon>
        <taxon>eudicotyledons</taxon>
        <taxon>Gunneridae</taxon>
        <taxon>Pentapetalae</taxon>
        <taxon>rosids</taxon>
        <taxon>malvids</taxon>
        <taxon>Brassicales</taxon>
        <taxon>Brassicaceae</taxon>
        <taxon>Brassiceae</taxon>
        <taxon>Brassica</taxon>
    </lineage>
</organism>
<gene>
    <name evidence="2" type="ORF">DY000_02029040</name>
</gene>
<comment type="caution">
    <text evidence="2">The sequence shown here is derived from an EMBL/GenBank/DDBJ whole genome shotgun (WGS) entry which is preliminary data.</text>
</comment>
<keyword evidence="3" id="KW-1185">Reference proteome</keyword>
<feature type="region of interest" description="Disordered" evidence="1">
    <location>
        <begin position="1"/>
        <end position="79"/>
    </location>
</feature>
<evidence type="ECO:0000313" key="3">
    <source>
        <dbReference type="Proteomes" id="UP000266723"/>
    </source>
</evidence>
<proteinExistence type="predicted"/>
<dbReference type="Proteomes" id="UP000266723">
    <property type="component" value="Unassembled WGS sequence"/>
</dbReference>
<protein>
    <recommendedName>
        <fullName evidence="4">No apical meristem-associated C-terminal domain-containing protein</fullName>
    </recommendedName>
</protein>
<name>A0ABQ7DS28_BRACR</name>
<accession>A0ABQ7DS28</accession>
<dbReference type="EMBL" id="QGKV02000649">
    <property type="protein sequence ID" value="KAF3580317.1"/>
    <property type="molecule type" value="Genomic_DNA"/>
</dbReference>